<keyword evidence="2" id="KW-1185">Reference proteome</keyword>
<reference evidence="1 2" key="1">
    <citation type="journal article" date="2000" name="Arch. Microbiol.">
        <title>Rhodobaca bogoriensis gen. nov. and sp. nov., an alkaliphilic purple nonsulfur bacterium from African Rift Valley soda lakes.</title>
        <authorList>
            <person name="Milford A.D."/>
            <person name="Achenbach L.A."/>
            <person name="Jung D.O."/>
            <person name="Madigan M.T."/>
        </authorList>
    </citation>
    <scope>NUCLEOTIDE SEQUENCE [LARGE SCALE GENOMIC DNA]</scope>
    <source>
        <strain evidence="1 2">2376</strain>
    </source>
</reference>
<protein>
    <submittedName>
        <fullName evidence="1">Uncharacterized protein</fullName>
    </submittedName>
</protein>
<sequence>ADFFRALDRAHGSEAVRLAARSGVPFGTLIVDAEIANLHEGNALRFGIRRSQFEAWVRRKEA</sequence>
<dbReference type="AlphaFoldDB" id="A0A7Z0KZN3"/>
<dbReference type="RefSeq" id="WP_179907696.1">
    <property type="nucleotide sequence ID" value="NZ_JACBXS010000106.1"/>
</dbReference>
<dbReference type="EMBL" id="JACBXS010000106">
    <property type="protein sequence ID" value="NYS26902.1"/>
    <property type="molecule type" value="Genomic_DNA"/>
</dbReference>
<evidence type="ECO:0000313" key="2">
    <source>
        <dbReference type="Proteomes" id="UP000529417"/>
    </source>
</evidence>
<name>A0A7Z0KZN3_9RHOB</name>
<accession>A0A7Z0KZN3</accession>
<comment type="caution">
    <text evidence="1">The sequence shown here is derived from an EMBL/GenBank/DDBJ whole genome shotgun (WGS) entry which is preliminary data.</text>
</comment>
<organism evidence="1 2">
    <name type="scientific">Rhabdonatronobacter sediminivivens</name>
    <dbReference type="NCBI Taxonomy" id="2743469"/>
    <lineage>
        <taxon>Bacteria</taxon>
        <taxon>Pseudomonadati</taxon>
        <taxon>Pseudomonadota</taxon>
        <taxon>Alphaproteobacteria</taxon>
        <taxon>Rhodobacterales</taxon>
        <taxon>Paracoccaceae</taxon>
        <taxon>Rhabdonatronobacter</taxon>
    </lineage>
</organism>
<gene>
    <name evidence="1" type="ORF">HUK65_18265</name>
</gene>
<feature type="non-terminal residue" evidence="1">
    <location>
        <position position="1"/>
    </location>
</feature>
<proteinExistence type="predicted"/>
<dbReference type="Proteomes" id="UP000529417">
    <property type="component" value="Unassembled WGS sequence"/>
</dbReference>
<evidence type="ECO:0000313" key="1">
    <source>
        <dbReference type="EMBL" id="NYS26902.1"/>
    </source>
</evidence>